<dbReference type="Pfam" id="PF00672">
    <property type="entry name" value="HAMP"/>
    <property type="match status" value="2"/>
</dbReference>
<dbReference type="GO" id="GO:0071474">
    <property type="term" value="P:cellular hyperosmotic response"/>
    <property type="evidence" value="ECO:0007669"/>
    <property type="project" value="TreeGrafter"/>
</dbReference>
<comment type="caution">
    <text evidence="5">The sequence shown here is derived from an EMBL/GenBank/DDBJ whole genome shotgun (WGS) entry which is preliminary data.</text>
</comment>
<feature type="transmembrane region" description="Helical" evidence="3">
    <location>
        <begin position="490"/>
        <end position="512"/>
    </location>
</feature>
<dbReference type="Proteomes" id="UP001215598">
    <property type="component" value="Unassembled WGS sequence"/>
</dbReference>
<dbReference type="GO" id="GO:0016020">
    <property type="term" value="C:membrane"/>
    <property type="evidence" value="ECO:0007669"/>
    <property type="project" value="InterPro"/>
</dbReference>
<dbReference type="PANTHER" id="PTHR45339">
    <property type="entry name" value="HYBRID SIGNAL TRANSDUCTION HISTIDINE KINASE J"/>
    <property type="match status" value="1"/>
</dbReference>
<dbReference type="Gene3D" id="1.20.120.1530">
    <property type="match status" value="1"/>
</dbReference>
<dbReference type="FunFam" id="1.20.120.1530:FF:000002">
    <property type="entry name" value="Two-component osmosensing histidine kinase"/>
    <property type="match status" value="1"/>
</dbReference>
<keyword evidence="6" id="KW-1185">Reference proteome</keyword>
<evidence type="ECO:0000313" key="5">
    <source>
        <dbReference type="EMBL" id="KAJ7713615.1"/>
    </source>
</evidence>
<dbReference type="CDD" id="cd06225">
    <property type="entry name" value="HAMP"/>
    <property type="match status" value="2"/>
</dbReference>
<sequence length="549" mass="60990">MCLWLIARPGADYCAGHDGCRARGLDSEGVMIQAEGEIDTLKTAINRMVDQLSAVTSEVTRVAVEIGTEGKLGGQVMVEDVQGTWQDLTDNVNKMALNLTIQLRGISQVTRAVARGDLSRMIDVDASGDMLDLKVTINEIVARLSNFSHAVTRVMLEVGTEGKLGGHAMVEGVQGTWKDLTDNVNEVAWNLTNQVRSIAHVTKAVARGDLSRMIDIDARGEMLDLKFTINEMVILYRAVGRQRSEDRDKSVAYFLGNGGDRERDHCLRRQPDYFFQGFWIRSWLSQLIFRATDPTVTVTCQKIGNATGFPLPVTVASLQLGTVRLDYFSREVTRLAAEFGTEDKPSDQAETAGIDIEGTWKDLTDNVNNLRRRRASAKPDSVDSQERTLTEDIMVPITTIVPARKPGTHLQHLCSLYTAVFLFGLPGHYFRDVPPRTLLGGENWTEASRTVHKRWMKEWTQMGTAAGVLFSVLFAVLQITSAAYDPAVRTVVQLSIVCLFFGVLYALILSAAFGKLQSGVMHIITENLSSETFWNLWVLLSMPLAWITW</sequence>
<dbReference type="EMBL" id="JARKIB010000340">
    <property type="protein sequence ID" value="KAJ7713615.1"/>
    <property type="molecule type" value="Genomic_DNA"/>
</dbReference>
<gene>
    <name evidence="5" type="ORF">B0H16DRAFT_541909</name>
</gene>
<evidence type="ECO:0000259" key="4">
    <source>
        <dbReference type="PROSITE" id="PS50885"/>
    </source>
</evidence>
<proteinExistence type="predicted"/>
<evidence type="ECO:0000313" key="6">
    <source>
        <dbReference type="Proteomes" id="UP001215598"/>
    </source>
</evidence>
<dbReference type="PANTHER" id="PTHR45339:SF1">
    <property type="entry name" value="HYBRID SIGNAL TRANSDUCTION HISTIDINE KINASE J"/>
    <property type="match status" value="1"/>
</dbReference>
<organism evidence="5 6">
    <name type="scientific">Mycena metata</name>
    <dbReference type="NCBI Taxonomy" id="1033252"/>
    <lineage>
        <taxon>Eukaryota</taxon>
        <taxon>Fungi</taxon>
        <taxon>Dikarya</taxon>
        <taxon>Basidiomycota</taxon>
        <taxon>Agaricomycotina</taxon>
        <taxon>Agaricomycetes</taxon>
        <taxon>Agaricomycetidae</taxon>
        <taxon>Agaricales</taxon>
        <taxon>Marasmiineae</taxon>
        <taxon>Mycenaceae</taxon>
        <taxon>Mycena</taxon>
    </lineage>
</organism>
<reference evidence="5" key="1">
    <citation type="submission" date="2023-03" db="EMBL/GenBank/DDBJ databases">
        <title>Massive genome expansion in bonnet fungi (Mycena s.s.) driven by repeated elements and novel gene families across ecological guilds.</title>
        <authorList>
            <consortium name="Lawrence Berkeley National Laboratory"/>
            <person name="Harder C.B."/>
            <person name="Miyauchi S."/>
            <person name="Viragh M."/>
            <person name="Kuo A."/>
            <person name="Thoen E."/>
            <person name="Andreopoulos B."/>
            <person name="Lu D."/>
            <person name="Skrede I."/>
            <person name="Drula E."/>
            <person name="Henrissat B."/>
            <person name="Morin E."/>
            <person name="Kohler A."/>
            <person name="Barry K."/>
            <person name="LaButti K."/>
            <person name="Morin E."/>
            <person name="Salamov A."/>
            <person name="Lipzen A."/>
            <person name="Mereny Z."/>
            <person name="Hegedus B."/>
            <person name="Baldrian P."/>
            <person name="Stursova M."/>
            <person name="Weitz H."/>
            <person name="Taylor A."/>
            <person name="Grigoriev I.V."/>
            <person name="Nagy L.G."/>
            <person name="Martin F."/>
            <person name="Kauserud H."/>
        </authorList>
    </citation>
    <scope>NUCLEOTIDE SEQUENCE</scope>
    <source>
        <strain evidence="5">CBHHK182m</strain>
    </source>
</reference>
<dbReference type="SUPFAM" id="SSF58104">
    <property type="entry name" value="Methyl-accepting chemotaxis protein (MCP) signaling domain"/>
    <property type="match status" value="1"/>
</dbReference>
<keyword evidence="3" id="KW-1133">Transmembrane helix</keyword>
<keyword evidence="1" id="KW-0597">Phosphoprotein</keyword>
<dbReference type="AlphaFoldDB" id="A0AAD7H765"/>
<dbReference type="GO" id="GO:0000160">
    <property type="term" value="P:phosphorelay signal transduction system"/>
    <property type="evidence" value="ECO:0007669"/>
    <property type="project" value="UniProtKB-KW"/>
</dbReference>
<dbReference type="GO" id="GO:0004673">
    <property type="term" value="F:protein histidine kinase activity"/>
    <property type="evidence" value="ECO:0007669"/>
    <property type="project" value="TreeGrafter"/>
</dbReference>
<feature type="domain" description="HAMP" evidence="4">
    <location>
        <begin position="97"/>
        <end position="149"/>
    </location>
</feature>
<dbReference type="SMART" id="SM00304">
    <property type="entry name" value="HAMP"/>
    <property type="match status" value="2"/>
</dbReference>
<keyword evidence="3" id="KW-0812">Transmembrane</keyword>
<dbReference type="PROSITE" id="PS50885">
    <property type="entry name" value="HAMP"/>
    <property type="match status" value="2"/>
</dbReference>
<dbReference type="InterPro" id="IPR003660">
    <property type="entry name" value="HAMP_dom"/>
</dbReference>
<accession>A0AAD7H765</accession>
<evidence type="ECO:0000256" key="2">
    <source>
        <dbReference type="ARBA" id="ARBA00023012"/>
    </source>
</evidence>
<evidence type="ECO:0000256" key="3">
    <source>
        <dbReference type="SAM" id="Phobius"/>
    </source>
</evidence>
<feature type="transmembrane region" description="Helical" evidence="3">
    <location>
        <begin position="462"/>
        <end position="484"/>
    </location>
</feature>
<dbReference type="Gene3D" id="1.10.8.500">
    <property type="entry name" value="HAMP domain in histidine kinase"/>
    <property type="match status" value="1"/>
</dbReference>
<keyword evidence="3" id="KW-0472">Membrane</keyword>
<keyword evidence="2" id="KW-0902">Two-component regulatory system</keyword>
<name>A0AAD7H765_9AGAR</name>
<feature type="domain" description="HAMP" evidence="4">
    <location>
        <begin position="189"/>
        <end position="241"/>
    </location>
</feature>
<evidence type="ECO:0000256" key="1">
    <source>
        <dbReference type="ARBA" id="ARBA00022553"/>
    </source>
</evidence>
<protein>
    <recommendedName>
        <fullName evidence="4">HAMP domain-containing protein</fullName>
    </recommendedName>
</protein>